<keyword evidence="2" id="KW-1133">Transmembrane helix</keyword>
<feature type="region of interest" description="Disordered" evidence="1">
    <location>
        <begin position="108"/>
        <end position="128"/>
    </location>
</feature>
<organism evidence="3 4">
    <name type="scientific">Thermanaeromonas toyohensis ToBE</name>
    <dbReference type="NCBI Taxonomy" id="698762"/>
    <lineage>
        <taxon>Bacteria</taxon>
        <taxon>Bacillati</taxon>
        <taxon>Bacillota</taxon>
        <taxon>Clostridia</taxon>
        <taxon>Neomoorellales</taxon>
        <taxon>Neomoorellaceae</taxon>
        <taxon>Thermanaeromonas</taxon>
    </lineage>
</organism>
<dbReference type="EMBL" id="LT838272">
    <property type="protein sequence ID" value="SMB98585.1"/>
    <property type="molecule type" value="Genomic_DNA"/>
</dbReference>
<dbReference type="OrthoDB" id="1634070at2"/>
<keyword evidence="2" id="KW-0472">Membrane</keyword>
<evidence type="ECO:0000256" key="1">
    <source>
        <dbReference type="SAM" id="MobiDB-lite"/>
    </source>
</evidence>
<feature type="transmembrane region" description="Helical" evidence="2">
    <location>
        <begin position="18"/>
        <end position="37"/>
    </location>
</feature>
<dbReference type="Proteomes" id="UP000192569">
    <property type="component" value="Chromosome I"/>
</dbReference>
<gene>
    <name evidence="3" type="ORF">SAMN00808754_2425</name>
</gene>
<accession>A0A1W1VYZ5</accession>
<evidence type="ECO:0000313" key="4">
    <source>
        <dbReference type="Proteomes" id="UP000192569"/>
    </source>
</evidence>
<feature type="compositionally biased region" description="Basic and acidic residues" evidence="1">
    <location>
        <begin position="112"/>
        <end position="121"/>
    </location>
</feature>
<evidence type="ECO:0000256" key="2">
    <source>
        <dbReference type="SAM" id="Phobius"/>
    </source>
</evidence>
<dbReference type="STRING" id="698762.SAMN00808754_2425"/>
<proteinExistence type="predicted"/>
<reference evidence="3 4" key="1">
    <citation type="submission" date="2017-04" db="EMBL/GenBank/DDBJ databases">
        <authorList>
            <person name="Afonso C.L."/>
            <person name="Miller P.J."/>
            <person name="Scott M.A."/>
            <person name="Spackman E."/>
            <person name="Goraichik I."/>
            <person name="Dimitrov K.M."/>
            <person name="Suarez D.L."/>
            <person name="Swayne D.E."/>
        </authorList>
    </citation>
    <scope>NUCLEOTIDE SEQUENCE [LARGE SCALE GENOMIC DNA]</scope>
    <source>
        <strain evidence="3 4">ToBE</strain>
    </source>
</reference>
<name>A0A1W1VYZ5_9FIRM</name>
<keyword evidence="2" id="KW-0812">Transmembrane</keyword>
<keyword evidence="4" id="KW-1185">Reference proteome</keyword>
<dbReference type="RefSeq" id="WP_084665960.1">
    <property type="nucleotide sequence ID" value="NZ_LT838272.1"/>
</dbReference>
<evidence type="ECO:0000313" key="3">
    <source>
        <dbReference type="EMBL" id="SMB98585.1"/>
    </source>
</evidence>
<protein>
    <submittedName>
        <fullName evidence="3">Stage III sporulation protein AG</fullName>
    </submittedName>
</protein>
<sequence length="199" mass="21867">MALDERLKGWRLPGKPPWYLWVAIGLLVLGSVFLSLGHMLEPKSRNQVPHASNQVLEGQNRESELFTFARALEVELQAILEQVEGAGKVKVSVSLSSTPLKQYATNTRATKRSTEEKDKGGATRVTTETNEDGQLVLARTSAIQGEEPVVVRESKPQIQGVIVVAEGGNDPLVRSRLTEAVQTLWGLAPHQVQVLPMRK</sequence>
<dbReference type="AlphaFoldDB" id="A0A1W1VYZ5"/>